<feature type="compositionally biased region" description="Acidic residues" evidence="6">
    <location>
        <begin position="186"/>
        <end position="197"/>
    </location>
</feature>
<dbReference type="GO" id="GO:0006412">
    <property type="term" value="P:translation"/>
    <property type="evidence" value="ECO:0007669"/>
    <property type="project" value="UniProtKB-UniRule"/>
</dbReference>
<dbReference type="NCBIfam" id="TIGR00731">
    <property type="entry name" value="bL25_bact_ctc"/>
    <property type="match status" value="1"/>
</dbReference>
<dbReference type="InterPro" id="IPR037121">
    <property type="entry name" value="Ribosomal_bL25_C"/>
</dbReference>
<keyword evidence="4 5" id="KW-0687">Ribonucleoprotein</keyword>
<evidence type="ECO:0000256" key="3">
    <source>
        <dbReference type="ARBA" id="ARBA00022980"/>
    </source>
</evidence>
<comment type="similarity">
    <text evidence="5">Belongs to the bacterial ribosomal protein bL25 family. CTC subfamily.</text>
</comment>
<dbReference type="GO" id="GO:0008097">
    <property type="term" value="F:5S rRNA binding"/>
    <property type="evidence" value="ECO:0007669"/>
    <property type="project" value="InterPro"/>
</dbReference>
<dbReference type="HAMAP" id="MF_01334">
    <property type="entry name" value="Ribosomal_bL25_CTC"/>
    <property type="match status" value="1"/>
</dbReference>
<name>A0A0J1I8G3_NIACI</name>
<evidence type="ECO:0000259" key="8">
    <source>
        <dbReference type="Pfam" id="PF14693"/>
    </source>
</evidence>
<dbReference type="InterPro" id="IPR011035">
    <property type="entry name" value="Ribosomal_bL25/Gln-tRNA_synth"/>
</dbReference>
<dbReference type="GO" id="GO:0003735">
    <property type="term" value="F:structural constituent of ribosome"/>
    <property type="evidence" value="ECO:0007669"/>
    <property type="project" value="InterPro"/>
</dbReference>
<dbReference type="Pfam" id="PF14693">
    <property type="entry name" value="Ribosomal_TL5_C"/>
    <property type="match status" value="1"/>
</dbReference>
<comment type="subunit">
    <text evidence="5">Part of the 50S ribosomal subunit; part of the 5S rRNA/L5/L18/L25 subcomplex. Contacts the 5S rRNA. Binds to the 5S rRNA independently of L5 and L18.</text>
</comment>
<dbReference type="EMBL" id="LDPH01000032">
    <property type="protein sequence ID" value="KLV22212.1"/>
    <property type="molecule type" value="Genomic_DNA"/>
</dbReference>
<protein>
    <recommendedName>
        <fullName evidence="5">Large ribosomal subunit protein bL25</fullName>
    </recommendedName>
    <alternativeName>
        <fullName evidence="5">General stress protein CTC</fullName>
    </alternativeName>
</protein>
<dbReference type="InterPro" id="IPR020056">
    <property type="entry name" value="Rbsml_bL25/Gln-tRNA_synth_N"/>
</dbReference>
<dbReference type="GO" id="GO:0022625">
    <property type="term" value="C:cytosolic large ribosomal subunit"/>
    <property type="evidence" value="ECO:0007669"/>
    <property type="project" value="TreeGrafter"/>
</dbReference>
<dbReference type="AlphaFoldDB" id="A0A0J1I8G3"/>
<proteinExistence type="inferred from homology"/>
<accession>A0A0J1I8G3</accession>
<dbReference type="InterPro" id="IPR029751">
    <property type="entry name" value="Ribosomal_L25_dom"/>
</dbReference>
<dbReference type="RefSeq" id="WP_047944368.1">
    <property type="nucleotide sequence ID" value="NZ_CP053989.1"/>
</dbReference>
<dbReference type="OrthoDB" id="9790002at2"/>
<evidence type="ECO:0000256" key="2">
    <source>
        <dbReference type="ARBA" id="ARBA00022884"/>
    </source>
</evidence>
<evidence type="ECO:0000256" key="4">
    <source>
        <dbReference type="ARBA" id="ARBA00023274"/>
    </source>
</evidence>
<dbReference type="SUPFAM" id="SSF50715">
    <property type="entry name" value="Ribosomal protein L25-like"/>
    <property type="match status" value="1"/>
</dbReference>
<comment type="caution">
    <text evidence="9">The sequence shown here is derived from an EMBL/GenBank/DDBJ whole genome shotgun (WGS) entry which is preliminary data.</text>
</comment>
<feature type="domain" description="Large ribosomal subunit protein bL25 beta" evidence="8">
    <location>
        <begin position="101"/>
        <end position="182"/>
    </location>
</feature>
<dbReference type="Gene3D" id="2.40.240.10">
    <property type="entry name" value="Ribosomal Protein L25, Chain P"/>
    <property type="match status" value="1"/>
</dbReference>
<evidence type="ECO:0000256" key="1">
    <source>
        <dbReference type="ARBA" id="ARBA00022730"/>
    </source>
</evidence>
<gene>
    <name evidence="5" type="primary">rplY</name>
    <name evidence="5" type="synonym">ctc</name>
    <name evidence="9" type="ORF">ABW02_21740</name>
</gene>
<feature type="region of interest" description="Disordered" evidence="6">
    <location>
        <begin position="179"/>
        <end position="213"/>
    </location>
</feature>
<dbReference type="Proteomes" id="UP000036045">
    <property type="component" value="Unassembled WGS sequence"/>
</dbReference>
<dbReference type="InterPro" id="IPR020930">
    <property type="entry name" value="Ribosomal_uL5_bac-type"/>
</dbReference>
<reference evidence="9 10" key="1">
    <citation type="submission" date="2015-05" db="EMBL/GenBank/DDBJ databases">
        <title>Whole genome sequence and identification of bacterial endophytes from Costus igneus.</title>
        <authorList>
            <person name="Lee Y.P."/>
            <person name="Gan H.M."/>
            <person name="Eng W."/>
            <person name="Wheatley M.S."/>
            <person name="Caraballo A."/>
            <person name="Polter S."/>
            <person name="Savka M.A."/>
            <person name="Hudson A.O."/>
        </authorList>
    </citation>
    <scope>NUCLEOTIDE SEQUENCE [LARGE SCALE GENOMIC DNA]</scope>
    <source>
        <strain evidence="9 10">RIT379</strain>
    </source>
</reference>
<comment type="function">
    <text evidence="5">This is one of the proteins that binds to the 5S RNA in the ribosome where it forms part of the central protuberance.</text>
</comment>
<dbReference type="PANTHER" id="PTHR33284:SF1">
    <property type="entry name" value="RIBOSOMAL PROTEIN L25_GLN-TRNA SYNTHETASE, ANTI-CODON-BINDING DOMAIN-CONTAINING PROTEIN"/>
    <property type="match status" value="1"/>
</dbReference>
<dbReference type="CDD" id="cd00495">
    <property type="entry name" value="Ribosomal_L25_TL5_CTC"/>
    <property type="match status" value="1"/>
</dbReference>
<feature type="domain" description="Large ribosomal subunit protein bL25 L25" evidence="7">
    <location>
        <begin position="5"/>
        <end position="91"/>
    </location>
</feature>
<dbReference type="InterPro" id="IPR020057">
    <property type="entry name" value="Ribosomal_bL25_b-dom"/>
</dbReference>
<evidence type="ECO:0000256" key="6">
    <source>
        <dbReference type="SAM" id="MobiDB-lite"/>
    </source>
</evidence>
<evidence type="ECO:0000256" key="5">
    <source>
        <dbReference type="HAMAP-Rule" id="MF_01334"/>
    </source>
</evidence>
<keyword evidence="1 5" id="KW-0699">rRNA-binding</keyword>
<evidence type="ECO:0000259" key="7">
    <source>
        <dbReference type="Pfam" id="PF01386"/>
    </source>
</evidence>
<dbReference type="Pfam" id="PF01386">
    <property type="entry name" value="Ribosomal_L25p"/>
    <property type="match status" value="1"/>
</dbReference>
<dbReference type="PANTHER" id="PTHR33284">
    <property type="entry name" value="RIBOSOMAL PROTEIN L25/GLN-TRNA SYNTHETASE, ANTI-CODON-BINDING DOMAIN-CONTAINING PROTEIN"/>
    <property type="match status" value="1"/>
</dbReference>
<evidence type="ECO:0000313" key="10">
    <source>
        <dbReference type="Proteomes" id="UP000036045"/>
    </source>
</evidence>
<dbReference type="PATRIC" id="fig|1397.4.peg.3470"/>
<dbReference type="InterPro" id="IPR001021">
    <property type="entry name" value="Ribosomal_bL25_long"/>
</dbReference>
<dbReference type="NCBIfam" id="NF004133">
    <property type="entry name" value="PRK05618.2-4"/>
    <property type="match status" value="1"/>
</dbReference>
<keyword evidence="2 5" id="KW-0694">RNA-binding</keyword>
<organism evidence="9 10">
    <name type="scientific">Niallia circulans</name>
    <name type="common">Bacillus circulans</name>
    <dbReference type="NCBI Taxonomy" id="1397"/>
    <lineage>
        <taxon>Bacteria</taxon>
        <taxon>Bacillati</taxon>
        <taxon>Bacillota</taxon>
        <taxon>Bacilli</taxon>
        <taxon>Bacillales</taxon>
        <taxon>Bacillaceae</taxon>
        <taxon>Niallia</taxon>
    </lineage>
</organism>
<evidence type="ECO:0000313" key="9">
    <source>
        <dbReference type="EMBL" id="KLV22212.1"/>
    </source>
</evidence>
<dbReference type="GeneID" id="56347186"/>
<dbReference type="Gene3D" id="2.170.120.20">
    <property type="entry name" value="Ribosomal protein L25, beta domain"/>
    <property type="match status" value="1"/>
</dbReference>
<keyword evidence="10" id="KW-1185">Reference proteome</keyword>
<keyword evidence="3 5" id="KW-0689">Ribosomal protein</keyword>
<sequence length="213" mass="23140">MTTTLQAKKRTMDKHSSLTKLRNNGEIPGIVYGSKIENTAISLSEANFLKTIREVGRNGVISLDIDGENYNVVLNEYDADPIKRGIIHVDFLAVDLSKAISAPVKVSLVGEAAGVKDGGVMQQALHEVTVTAKPNDIPSSIDIDVTELQVGDTITVGDVKGYDKIEINHEKEEVIASILAPRQEEEISTGEQQEEGMPDNVEGRETEPETAEE</sequence>